<evidence type="ECO:0000256" key="8">
    <source>
        <dbReference type="ARBA" id="ARBA00030128"/>
    </source>
</evidence>
<comment type="subcellular location">
    <subcellularLocation>
        <location evidence="9">Cytoplasm</location>
    </subcellularLocation>
</comment>
<evidence type="ECO:0000256" key="9">
    <source>
        <dbReference type="HAMAP-Rule" id="MF_00328"/>
    </source>
</evidence>
<dbReference type="GO" id="GO:0005829">
    <property type="term" value="C:cytosol"/>
    <property type="evidence" value="ECO:0007669"/>
    <property type="project" value="TreeGrafter"/>
</dbReference>
<dbReference type="InterPro" id="IPR008144">
    <property type="entry name" value="Guanylate_kin-like_dom"/>
</dbReference>
<dbReference type="FunFam" id="3.30.63.10:FF:000002">
    <property type="entry name" value="Guanylate kinase 1"/>
    <property type="match status" value="1"/>
</dbReference>
<dbReference type="Gene3D" id="3.40.50.300">
    <property type="entry name" value="P-loop containing nucleotide triphosphate hydrolases"/>
    <property type="match status" value="1"/>
</dbReference>
<dbReference type="HAMAP" id="MF_00328">
    <property type="entry name" value="Guanylate_kinase"/>
    <property type="match status" value="1"/>
</dbReference>
<dbReference type="Pfam" id="PF00625">
    <property type="entry name" value="Guanylate_kin"/>
    <property type="match status" value="1"/>
</dbReference>
<keyword evidence="7 9" id="KW-0067">ATP-binding</keyword>
<keyword evidence="6 9" id="KW-0418">Kinase</keyword>
<evidence type="ECO:0000259" key="10">
    <source>
        <dbReference type="PROSITE" id="PS50052"/>
    </source>
</evidence>
<dbReference type="InterPro" id="IPR027417">
    <property type="entry name" value="P-loop_NTPase"/>
</dbReference>
<dbReference type="InterPro" id="IPR017665">
    <property type="entry name" value="Guanylate_kinase"/>
</dbReference>
<dbReference type="PANTHER" id="PTHR23117:SF13">
    <property type="entry name" value="GUANYLATE KINASE"/>
    <property type="match status" value="1"/>
</dbReference>
<dbReference type="PROSITE" id="PS50052">
    <property type="entry name" value="GUANYLATE_KINASE_2"/>
    <property type="match status" value="1"/>
</dbReference>
<accession>A0A1F5YFS8</accession>
<dbReference type="PANTHER" id="PTHR23117">
    <property type="entry name" value="GUANYLATE KINASE-RELATED"/>
    <property type="match status" value="1"/>
</dbReference>
<dbReference type="InterPro" id="IPR020590">
    <property type="entry name" value="Guanylate_kinase_CS"/>
</dbReference>
<evidence type="ECO:0000313" key="11">
    <source>
        <dbReference type="EMBL" id="OGF98826.1"/>
    </source>
</evidence>
<dbReference type="Gene3D" id="3.30.63.10">
    <property type="entry name" value="Guanylate Kinase phosphate binding domain"/>
    <property type="match status" value="1"/>
</dbReference>
<dbReference type="AlphaFoldDB" id="A0A1F5YFS8"/>
<keyword evidence="5 9" id="KW-0547">Nucleotide-binding</keyword>
<dbReference type="EMBL" id="MFIV01000060">
    <property type="protein sequence ID" value="OGF98826.1"/>
    <property type="molecule type" value="Genomic_DNA"/>
</dbReference>
<sequence length="210" mass="23857">MKRFWESKAFIVVITAPSGTGKTSVIHRLLERDRSLRYSISATTRPGRPAEVEGRDYFFLSEAEFDAGLGEKKFAEWATVHGYRYGTLKSQIESTLEQGHHVLMDVDVQGAYHLRKLYPDGVFIALMPPSMAELRKRLSGRGTEDTDSLAQRLKDAENEIEALLFFDYLVVNDRLEETCEEISAIIRAEELRVKRISGPDSLIGKYLDKP</sequence>
<dbReference type="SMART" id="SM00072">
    <property type="entry name" value="GuKc"/>
    <property type="match status" value="1"/>
</dbReference>
<comment type="caution">
    <text evidence="11">The sequence shown here is derived from an EMBL/GenBank/DDBJ whole genome shotgun (WGS) entry which is preliminary data.</text>
</comment>
<protein>
    <recommendedName>
        <fullName evidence="3 9">Guanylate kinase</fullName>
        <ecNumber evidence="2 9">2.7.4.8</ecNumber>
    </recommendedName>
    <alternativeName>
        <fullName evidence="8 9">GMP kinase</fullName>
    </alternativeName>
</protein>
<dbReference type="GO" id="GO:0004385">
    <property type="term" value="F:GMP kinase activity"/>
    <property type="evidence" value="ECO:0007669"/>
    <property type="project" value="UniProtKB-UniRule"/>
</dbReference>
<proteinExistence type="inferred from homology"/>
<dbReference type="CDD" id="cd00071">
    <property type="entry name" value="GMPK"/>
    <property type="match status" value="1"/>
</dbReference>
<evidence type="ECO:0000256" key="2">
    <source>
        <dbReference type="ARBA" id="ARBA00012961"/>
    </source>
</evidence>
<dbReference type="Proteomes" id="UP000176992">
    <property type="component" value="Unassembled WGS sequence"/>
</dbReference>
<feature type="domain" description="Guanylate kinase-like" evidence="10">
    <location>
        <begin position="9"/>
        <end position="187"/>
    </location>
</feature>
<dbReference type="SUPFAM" id="SSF52540">
    <property type="entry name" value="P-loop containing nucleoside triphosphate hydrolases"/>
    <property type="match status" value="1"/>
</dbReference>
<dbReference type="EC" id="2.7.4.8" evidence="2 9"/>
<keyword evidence="9" id="KW-0963">Cytoplasm</keyword>
<evidence type="ECO:0000313" key="12">
    <source>
        <dbReference type="Proteomes" id="UP000176992"/>
    </source>
</evidence>
<dbReference type="PROSITE" id="PS00856">
    <property type="entry name" value="GUANYLATE_KINASE_1"/>
    <property type="match status" value="1"/>
</dbReference>
<dbReference type="InterPro" id="IPR008145">
    <property type="entry name" value="GK/Ca_channel_bsu"/>
</dbReference>
<evidence type="ECO:0000256" key="1">
    <source>
        <dbReference type="ARBA" id="ARBA00005790"/>
    </source>
</evidence>
<feature type="binding site" evidence="9">
    <location>
        <begin position="16"/>
        <end position="23"/>
    </location>
    <ligand>
        <name>ATP</name>
        <dbReference type="ChEBI" id="CHEBI:30616"/>
    </ligand>
</feature>
<comment type="function">
    <text evidence="9">Essential for recycling GMP and indirectly, cGMP.</text>
</comment>
<dbReference type="GO" id="GO:0005524">
    <property type="term" value="F:ATP binding"/>
    <property type="evidence" value="ECO:0007669"/>
    <property type="project" value="UniProtKB-UniRule"/>
</dbReference>
<comment type="catalytic activity">
    <reaction evidence="9">
        <text>GMP + ATP = GDP + ADP</text>
        <dbReference type="Rhea" id="RHEA:20780"/>
        <dbReference type="ChEBI" id="CHEBI:30616"/>
        <dbReference type="ChEBI" id="CHEBI:58115"/>
        <dbReference type="ChEBI" id="CHEBI:58189"/>
        <dbReference type="ChEBI" id="CHEBI:456216"/>
        <dbReference type="EC" id="2.7.4.8"/>
    </reaction>
</comment>
<comment type="similarity">
    <text evidence="1 9">Belongs to the guanylate kinase family.</text>
</comment>
<reference evidence="11 12" key="1">
    <citation type="journal article" date="2016" name="Nat. Commun.">
        <title>Thousands of microbial genomes shed light on interconnected biogeochemical processes in an aquifer system.</title>
        <authorList>
            <person name="Anantharaman K."/>
            <person name="Brown C.T."/>
            <person name="Hug L.A."/>
            <person name="Sharon I."/>
            <person name="Castelle C.J."/>
            <person name="Probst A.J."/>
            <person name="Thomas B.C."/>
            <person name="Singh A."/>
            <person name="Wilkins M.J."/>
            <person name="Karaoz U."/>
            <person name="Brodie E.L."/>
            <person name="Williams K.H."/>
            <person name="Hubbard S.S."/>
            <person name="Banfield J.F."/>
        </authorList>
    </citation>
    <scope>NUCLEOTIDE SEQUENCE [LARGE SCALE GENOMIC DNA]</scope>
</reference>
<keyword evidence="4 9" id="KW-0808">Transferase</keyword>
<name>A0A1F5YFS8_9BACT</name>
<evidence type="ECO:0000256" key="7">
    <source>
        <dbReference type="ARBA" id="ARBA00022840"/>
    </source>
</evidence>
<evidence type="ECO:0000256" key="4">
    <source>
        <dbReference type="ARBA" id="ARBA00022679"/>
    </source>
</evidence>
<organism evidence="11 12">
    <name type="scientific">Candidatus Glassbacteria bacterium GWA2_58_10</name>
    <dbReference type="NCBI Taxonomy" id="1817865"/>
    <lineage>
        <taxon>Bacteria</taxon>
        <taxon>Candidatus Glassiibacteriota</taxon>
    </lineage>
</organism>
<gene>
    <name evidence="9" type="primary">gmk</name>
    <name evidence="11" type="ORF">A2Z86_01660</name>
</gene>
<dbReference type="NCBIfam" id="TIGR03263">
    <property type="entry name" value="guanyl_kin"/>
    <property type="match status" value="1"/>
</dbReference>
<evidence type="ECO:0000256" key="3">
    <source>
        <dbReference type="ARBA" id="ARBA00016296"/>
    </source>
</evidence>
<evidence type="ECO:0000256" key="6">
    <source>
        <dbReference type="ARBA" id="ARBA00022777"/>
    </source>
</evidence>
<evidence type="ECO:0000256" key="5">
    <source>
        <dbReference type="ARBA" id="ARBA00022741"/>
    </source>
</evidence>